<protein>
    <submittedName>
        <fullName evidence="5">MarR family winged helix-turn-helix transcriptional regulator</fullName>
    </submittedName>
</protein>
<dbReference type="CDD" id="cd00090">
    <property type="entry name" value="HTH_ARSR"/>
    <property type="match status" value="1"/>
</dbReference>
<gene>
    <name evidence="5" type="ORF">ACFFGN_17980</name>
</gene>
<name>A0ABV6QMY2_9ACTN</name>
<dbReference type="EMBL" id="JBHLTC010000019">
    <property type="protein sequence ID" value="MFC0625973.1"/>
    <property type="molecule type" value="Genomic_DNA"/>
</dbReference>
<dbReference type="InterPro" id="IPR052526">
    <property type="entry name" value="HTH-type_Bedaq_tolerance"/>
</dbReference>
<accession>A0ABV6QMY2</accession>
<dbReference type="RefSeq" id="WP_380048959.1">
    <property type="nucleotide sequence ID" value="NZ_JBHLTC010000019.1"/>
</dbReference>
<dbReference type="InterPro" id="IPR000835">
    <property type="entry name" value="HTH_MarR-typ"/>
</dbReference>
<evidence type="ECO:0000313" key="6">
    <source>
        <dbReference type="Proteomes" id="UP001589890"/>
    </source>
</evidence>
<dbReference type="Gene3D" id="1.10.10.10">
    <property type="entry name" value="Winged helix-like DNA-binding domain superfamily/Winged helix DNA-binding domain"/>
    <property type="match status" value="1"/>
</dbReference>
<sequence length="162" mass="18011">MHLLDGSPQTPEEGVLHAFMRIGRRMRARQPGDAVDHSLHIVLFQLKCTGAIRLSDLAAKVEVDASTMSRHIRSLEQAGLVQRSPDPNDGRATRVELTEHGLVQFEAASKRRQELLTQAMAGWDIDDIKTFERLMSRFADGVNNVADERAASPETTEALEKP</sequence>
<dbReference type="InterPro" id="IPR011991">
    <property type="entry name" value="ArsR-like_HTH"/>
</dbReference>
<evidence type="ECO:0000256" key="1">
    <source>
        <dbReference type="ARBA" id="ARBA00023015"/>
    </source>
</evidence>
<dbReference type="InterPro" id="IPR036388">
    <property type="entry name" value="WH-like_DNA-bd_sf"/>
</dbReference>
<dbReference type="PANTHER" id="PTHR39515">
    <property type="entry name" value="CONSERVED PROTEIN"/>
    <property type="match status" value="1"/>
</dbReference>
<dbReference type="SUPFAM" id="SSF46785">
    <property type="entry name" value="Winged helix' DNA-binding domain"/>
    <property type="match status" value="1"/>
</dbReference>
<proteinExistence type="predicted"/>
<keyword evidence="3" id="KW-0804">Transcription</keyword>
<keyword evidence="2" id="KW-0238">DNA-binding</keyword>
<dbReference type="InterPro" id="IPR036390">
    <property type="entry name" value="WH_DNA-bd_sf"/>
</dbReference>
<keyword evidence="1" id="KW-0805">Transcription regulation</keyword>
<dbReference type="PROSITE" id="PS01117">
    <property type="entry name" value="HTH_MARR_1"/>
    <property type="match status" value="1"/>
</dbReference>
<dbReference type="SMART" id="SM00347">
    <property type="entry name" value="HTH_MARR"/>
    <property type="match status" value="1"/>
</dbReference>
<dbReference type="PROSITE" id="PS50995">
    <property type="entry name" value="HTH_MARR_2"/>
    <property type="match status" value="1"/>
</dbReference>
<dbReference type="PRINTS" id="PR00598">
    <property type="entry name" value="HTHMARR"/>
</dbReference>
<organism evidence="5 6">
    <name type="scientific">Kribbella deserti</name>
    <dbReference type="NCBI Taxonomy" id="1926257"/>
    <lineage>
        <taxon>Bacteria</taxon>
        <taxon>Bacillati</taxon>
        <taxon>Actinomycetota</taxon>
        <taxon>Actinomycetes</taxon>
        <taxon>Propionibacteriales</taxon>
        <taxon>Kribbellaceae</taxon>
        <taxon>Kribbella</taxon>
    </lineage>
</organism>
<feature type="domain" description="HTH marR-type" evidence="4">
    <location>
        <begin position="12"/>
        <end position="140"/>
    </location>
</feature>
<evidence type="ECO:0000313" key="5">
    <source>
        <dbReference type="EMBL" id="MFC0625973.1"/>
    </source>
</evidence>
<dbReference type="PANTHER" id="PTHR39515:SF2">
    <property type="entry name" value="HTH-TYPE TRANSCRIPTIONAL REGULATOR RV0880"/>
    <property type="match status" value="1"/>
</dbReference>
<reference evidence="5 6" key="1">
    <citation type="submission" date="2024-09" db="EMBL/GenBank/DDBJ databases">
        <authorList>
            <person name="Sun Q."/>
            <person name="Mori K."/>
        </authorList>
    </citation>
    <scope>NUCLEOTIDE SEQUENCE [LARGE SCALE GENOMIC DNA]</scope>
    <source>
        <strain evidence="5 6">CGMCC 1.15906</strain>
    </source>
</reference>
<dbReference type="InterPro" id="IPR023187">
    <property type="entry name" value="Tscrpt_reg_MarR-type_CS"/>
</dbReference>
<keyword evidence="6" id="KW-1185">Reference proteome</keyword>
<dbReference type="Proteomes" id="UP001589890">
    <property type="component" value="Unassembled WGS sequence"/>
</dbReference>
<dbReference type="Pfam" id="PF01047">
    <property type="entry name" value="MarR"/>
    <property type="match status" value="1"/>
</dbReference>
<comment type="caution">
    <text evidence="5">The sequence shown here is derived from an EMBL/GenBank/DDBJ whole genome shotgun (WGS) entry which is preliminary data.</text>
</comment>
<evidence type="ECO:0000256" key="3">
    <source>
        <dbReference type="ARBA" id="ARBA00023163"/>
    </source>
</evidence>
<evidence type="ECO:0000259" key="4">
    <source>
        <dbReference type="PROSITE" id="PS50995"/>
    </source>
</evidence>
<evidence type="ECO:0000256" key="2">
    <source>
        <dbReference type="ARBA" id="ARBA00023125"/>
    </source>
</evidence>